<evidence type="ECO:0000313" key="3">
    <source>
        <dbReference type="Proteomes" id="UP000319671"/>
    </source>
</evidence>
<dbReference type="EMBL" id="VIVN01000023">
    <property type="protein sequence ID" value="TWD90232.1"/>
    <property type="molecule type" value="Genomic_DNA"/>
</dbReference>
<dbReference type="Proteomes" id="UP000319671">
    <property type="component" value="Unassembled WGS sequence"/>
</dbReference>
<sequence>MVGVPTEKDKKAGEERPESQNKTQFVHDMQQG</sequence>
<evidence type="ECO:0000313" key="2">
    <source>
        <dbReference type="EMBL" id="TWD90232.1"/>
    </source>
</evidence>
<accession>A0A561CGR0</accession>
<comment type="caution">
    <text evidence="2">The sequence shown here is derived from an EMBL/GenBank/DDBJ whole genome shotgun (WGS) entry which is preliminary data.</text>
</comment>
<feature type="region of interest" description="Disordered" evidence="1">
    <location>
        <begin position="1"/>
        <end position="32"/>
    </location>
</feature>
<organism evidence="2 3">
    <name type="scientific">Neobacillus bataviensis</name>
    <dbReference type="NCBI Taxonomy" id="220685"/>
    <lineage>
        <taxon>Bacteria</taxon>
        <taxon>Bacillati</taxon>
        <taxon>Bacillota</taxon>
        <taxon>Bacilli</taxon>
        <taxon>Bacillales</taxon>
        <taxon>Bacillaceae</taxon>
        <taxon>Neobacillus</taxon>
    </lineage>
</organism>
<reference evidence="2 3" key="1">
    <citation type="submission" date="2019-06" db="EMBL/GenBank/DDBJ databases">
        <title>Sorghum-associated microbial communities from plants grown in Nebraska, USA.</title>
        <authorList>
            <person name="Schachtman D."/>
        </authorList>
    </citation>
    <scope>NUCLEOTIDE SEQUENCE [LARGE SCALE GENOMIC DNA]</scope>
    <source>
        <strain evidence="2 3">2482</strain>
    </source>
</reference>
<feature type="compositionally biased region" description="Basic and acidic residues" evidence="1">
    <location>
        <begin position="1"/>
        <end position="19"/>
    </location>
</feature>
<proteinExistence type="predicted"/>
<name>A0A561CGR0_9BACI</name>
<evidence type="ECO:0000256" key="1">
    <source>
        <dbReference type="SAM" id="MobiDB-lite"/>
    </source>
</evidence>
<dbReference type="AlphaFoldDB" id="A0A561CGR0"/>
<protein>
    <submittedName>
        <fullName evidence="2">Uncharacterized protein</fullName>
    </submittedName>
</protein>
<feature type="compositionally biased region" description="Polar residues" evidence="1">
    <location>
        <begin position="20"/>
        <end position="32"/>
    </location>
</feature>
<keyword evidence="3" id="KW-1185">Reference proteome</keyword>
<gene>
    <name evidence="2" type="ORF">FB550_12354</name>
</gene>